<dbReference type="PROSITE" id="PS50234">
    <property type="entry name" value="VWFA"/>
    <property type="match status" value="3"/>
</dbReference>
<feature type="domain" description="VWFC" evidence="16">
    <location>
        <begin position="2624"/>
        <end position="2689"/>
    </location>
</feature>
<sequence>MTGIKTYSRFIMPTFVIHAWLNLKFKDSSKSTPENFHLVDPLMFAHSKSIGMMTYLQVLLLLVALSAPNLEGKGVAESSARCSLFGDDHIKTFDESLYDFAGDCSYLLAGDCHKRSFSILGDYQNGKRNSLSLYLGEHFDVHLFLDGTVTQGDKRIPIPYASNGVFIEIEAGYYKLSSEEHSFVAKADISGNIQIIFADEHYNKTCGLCGNFNGFAEDDFMTQEGILEEDSYNFANSWAKSSEEKRCERAVPSSRTCNISSEIADKGILETCQLLRTSTAFSKCHHIVDPEQFLDLCEEDMCRCANEKDCHCPVFLEYARDCAQQGVVLEGWPASSACRPTCPIGLEYKECTSPCAKTCQSLNINEVCQEKCVDGCSCPEGKLLDGDLCVDSSECSCIHAGKRYPPGSSVYQDCNSCICRHGIWICSNEPCPGECSVTGQSHFKSFDNRHFTFSGICHYLFARDCEEDSFSVFIETVQCADEPDAVCTRSVTVQLQEENSIIKMKHGGGISLNGQDIQIPFMQGELRIQHTVMPAVHLIYRENMQIDWDGRGTLLMKLSSEYTERTCGLCGNYNSNQGDDFLTPSGLVETLVENFGNSWKLQGDCQDLQKQDSNSCTLNPRLAKYAEGSCSVLLSPLFEPCHHEVSPSPYVKNCRYDVCSCSDGKDCLCAAVSAYAMACARKGVLISWRQPGFCALSCPEGEVYQQCGIPCNQTCRSLSHPDTDCNEFCMEGCYCPPGLYRDEQGDCVPKSQCSCYYDGEIFQPDDVFSDHHTMCYCENGFMHCSSKRLPGVLLADAFFQHRPLARAKRSLACRHPMTTFVCPANDPRAKGVECMKTCQTYDLGCVSHGCVSGCLCPTGWVRHGTRCLVPESCPCFHNGQEYAPGETVTKDCNTCICRGRKWECTDRVCDATCSAIGTAHYLTFDGLKYRFPGNCQYVLVQDYCDDSDSASGTFRILVANDGCSFTGEKCTKRISVLFDGGEIELYRGKVNILIPPRDEAKLEVLKSGRYYILMLDRGDISLTWDQDMGITVILKEHYKDQVCGLCGNFDGIQNNDLTSSRRQLEVDPNDFGNSWKVSSQCADVRKFSQGQSLDSSLCNGNAVKQLMVETSCNILKSDLFKECKHLVDPEPYMDICMYDTCTCESTGDCTCFCDAIAAYAHACAQKGAVVHWRSPTLCPQSCEEMNKVEGGYECEWRYNSCGPACPRTCQHFAPMVCPLKCVEGCHAHCPPGKILDELSKSCINVEECPVCTVGDHRIPDGKRIILNTEDTHLCQSCHCEGRNLTCHPCDPGETVEVQMATTIAPEDAVTREYSCSKMMDLAFLMDGSNKLSEHDFEELKAFIIGMMEKLHISQKRIRLSILEYRTGSHIYLDLKDVKRPSQMRRIVQNIKYTGGDVASATEVLKYVVHHVFRKAPRTNAPRIAVLLSASKDPKRIQAIFPLLKKNQITVITVGLGPHVSIEDIEQLERQSPKNRAFLMSSVAELREHRDEIIDYFCGLVPDISEVSVPQRPIPTLPSITAVTISGLRWKAPPTAPTEFSISIHKTIDIIFLIEGSDKVGKVNFDLIKEFIVRTIREMDIGEETIHITIIQYSFTFTVEVPFSDRQSKEDLIKMVQEIEYRGGNATNTGKALNFISEQTVTTSSRGRRQVPHLVYMVTANPATDTITRPPTDINVIPIGVTRNVNIEELNLLNPPHAPIILEGYNELIQEGPDLVLKTCCSNEATCSKPMDVIFLLDGSSNVKESEFEKMKTFVKAFIEHTDIGHATTQVAVLQYGKASVLEMSWNAPQEKANLLSVVNKINQRKEGPSKLGEAIDFTVQHAVSEANGGRPNASKIAVVLVSDASHDSIDAAASSARDNRISLFPIGIGDRYEEAQLRALAGPSATNRMIKLQQFDDLPTMVTVGDEFIKKLCTETAQECIDEDGNVKAPGDKWTLLDQCHTVTCLQGGRTVLESHRINCEKVPKPTCHNKLPAIKIEETCGCRWVCPCSCMGSSSRHIVTFDGVDFKLTGNCSYTLFEDKEHDIGVVLHNGPCSSTPRLNCMNAIEVTHNQSSVQLSNDMMVAVNGRTVAVPYSDGDMEINAYGAIMHEIRFSLLGHILSFTPSSNEFTLQLSPKSFASRTYGLCGVCDQNSGNDFVLKDGSTTPDSSVFIQEWTVKQPGKFCEVNRADRCVEHATTKCSILLSPQLYECHQIIPPNVFYAACEESNCYGDEVCEIISSYVHLCRTQGICVDWRSPDFCALQCPPSLSYNHCQSGCTKHCENGNNTEICMDYPMEGCFCPQGQVILNGSCVHEEVCSQCVTEDGTRHQHLEIWIPSKEPCKICTCLDNRTINCTLQPCPDAKPAVCGPCEVPRLRKDSDQCCPVYECVCDLVTCTLPPVPRCEDGLQLVQTNPGKCRPDYACVCKKEACSPPPTLSCPPHREITVKKTQCCDEYECTCNCENSIEACPTGYLPTFTTNECGCISTTCIPDKVCVSQSVVYPIGKTWEEGCNECSCTDMEDAVTGLRMKECVEKECNKICSPGYKYVNKEGGCCGKCLKTLCDEPSPWARGDEDVHWHEVGSEWQSPTDPCIIKECVQVNEEVFIQTKNVSCTQMAPPRCPFGTELHCDQKTGCCPSCHCEPVSGCISNGTVIGPGKRMLLDQCTSCQCSLQSEPYLKYELVCRKKTCEPCPKNYRMEQIPGSCCGKCLPIACAIQLRDRTIIYLKPNETIQDGCDSHSCKVNLKGDFIWEKRITGCPPFDSNKCLAEGGKIAKIDNTCCKTCIQPECKQVTGRLEYIKVDDCVNEDRLNIHYCEGKCASKAIYNITLHHIEDQCTCCSATVTNSMQVPLRCANGSVVQHEVFNARQCECLPRKCKP</sequence>
<keyword evidence="3" id="KW-0964">Secreted</keyword>
<evidence type="ECO:0000259" key="16">
    <source>
        <dbReference type="PROSITE" id="PS50184"/>
    </source>
</evidence>
<feature type="domain" description="VWFC" evidence="16">
    <location>
        <begin position="2472"/>
        <end position="2538"/>
    </location>
</feature>
<keyword evidence="10" id="KW-0094">Blood coagulation</keyword>
<evidence type="ECO:0000256" key="11">
    <source>
        <dbReference type="ARBA" id="ARBA00023157"/>
    </source>
</evidence>
<dbReference type="PROSITE" id="PS01208">
    <property type="entry name" value="VWFC_1"/>
    <property type="match status" value="3"/>
</dbReference>
<feature type="domain" description="VWFD" evidence="18">
    <location>
        <begin position="433"/>
        <end position="606"/>
    </location>
</feature>
<evidence type="ECO:0000259" key="17">
    <source>
        <dbReference type="PROSITE" id="PS50234"/>
    </source>
</evidence>
<keyword evidence="7" id="KW-0732">Signal</keyword>
<feature type="domain" description="VWFD" evidence="18">
    <location>
        <begin position="80"/>
        <end position="248"/>
    </location>
</feature>
<feature type="disulfide bond" evidence="14">
    <location>
        <begin position="2783"/>
        <end position="2832"/>
    </location>
</feature>
<proteinExistence type="predicted"/>
<feature type="domain" description="VWFC" evidence="16">
    <location>
        <begin position="2298"/>
        <end position="2371"/>
    </location>
</feature>
<dbReference type="Gene3D" id="3.40.50.410">
    <property type="entry name" value="von Willebrand factor, type A domain"/>
    <property type="match status" value="3"/>
</dbReference>
<evidence type="ECO:0000256" key="3">
    <source>
        <dbReference type="ARBA" id="ARBA00022525"/>
    </source>
</evidence>
<dbReference type="SUPFAM" id="SSF53300">
    <property type="entry name" value="vWA-like"/>
    <property type="match status" value="3"/>
</dbReference>
<dbReference type="FunFam" id="2.10.25.10:FF:000674">
    <property type="entry name" value="Mucin-2"/>
    <property type="match status" value="1"/>
</dbReference>
<dbReference type="GO" id="GO:0005615">
    <property type="term" value="C:extracellular space"/>
    <property type="evidence" value="ECO:0007669"/>
    <property type="project" value="TreeGrafter"/>
</dbReference>
<dbReference type="OrthoDB" id="6262482at2759"/>
<keyword evidence="9" id="KW-0130">Cell adhesion</keyword>
<keyword evidence="6" id="KW-0356">Hemostasis</keyword>
<organism evidence="19 20">
    <name type="scientific">Phrynocephalus forsythii</name>
    <dbReference type="NCBI Taxonomy" id="171643"/>
    <lineage>
        <taxon>Eukaryota</taxon>
        <taxon>Metazoa</taxon>
        <taxon>Chordata</taxon>
        <taxon>Craniata</taxon>
        <taxon>Vertebrata</taxon>
        <taxon>Euteleostomi</taxon>
        <taxon>Lepidosauria</taxon>
        <taxon>Squamata</taxon>
        <taxon>Bifurcata</taxon>
        <taxon>Unidentata</taxon>
        <taxon>Episquamata</taxon>
        <taxon>Toxicofera</taxon>
        <taxon>Iguania</taxon>
        <taxon>Acrodonta</taxon>
        <taxon>Agamidae</taxon>
        <taxon>Agaminae</taxon>
        <taxon>Phrynocephalus</taxon>
    </lineage>
</organism>
<keyword evidence="20" id="KW-1185">Reference proteome</keyword>
<dbReference type="PANTHER" id="PTHR11339">
    <property type="entry name" value="EXTRACELLULAR MATRIX GLYCOPROTEIN RELATED"/>
    <property type="match status" value="1"/>
</dbReference>
<dbReference type="SMART" id="SM00215">
    <property type="entry name" value="VWC_out"/>
    <property type="match status" value="2"/>
</dbReference>
<dbReference type="Pfam" id="PF00094">
    <property type="entry name" value="VWD"/>
    <property type="match status" value="4"/>
</dbReference>
<feature type="domain" description="VWFA" evidence="17">
    <location>
        <begin position="1548"/>
        <end position="1692"/>
    </location>
</feature>
<dbReference type="InterPro" id="IPR014853">
    <property type="entry name" value="VWF/SSPO/ZAN-like_Cys-rich_dom"/>
</dbReference>
<evidence type="ECO:0000259" key="15">
    <source>
        <dbReference type="PROSITE" id="PS01225"/>
    </source>
</evidence>
<feature type="disulfide bond" evidence="14">
    <location>
        <begin position="2768"/>
        <end position="2818"/>
    </location>
</feature>
<dbReference type="Gene3D" id="2.10.25.10">
    <property type="entry name" value="Laminin"/>
    <property type="match status" value="4"/>
</dbReference>
<evidence type="ECO:0000256" key="6">
    <source>
        <dbReference type="ARBA" id="ARBA00022696"/>
    </source>
</evidence>
<dbReference type="SMART" id="SM00832">
    <property type="entry name" value="C8"/>
    <property type="match status" value="4"/>
</dbReference>
<evidence type="ECO:0000256" key="5">
    <source>
        <dbReference type="ARBA" id="ARBA00022685"/>
    </source>
</evidence>
<evidence type="ECO:0000313" key="19">
    <source>
        <dbReference type="EMBL" id="KAJ7329232.1"/>
    </source>
</evidence>
<dbReference type="SMART" id="SM00041">
    <property type="entry name" value="CT"/>
    <property type="match status" value="1"/>
</dbReference>
<dbReference type="PROSITE" id="PS50184">
    <property type="entry name" value="VWFC_2"/>
    <property type="match status" value="3"/>
</dbReference>
<gene>
    <name evidence="19" type="ORF">JRQ81_015406</name>
</gene>
<evidence type="ECO:0000256" key="12">
    <source>
        <dbReference type="ARBA" id="ARBA00023180"/>
    </source>
</evidence>
<dbReference type="GO" id="GO:0031012">
    <property type="term" value="C:extracellular matrix"/>
    <property type="evidence" value="ECO:0007669"/>
    <property type="project" value="TreeGrafter"/>
</dbReference>
<comment type="subcellular location">
    <subcellularLocation>
        <location evidence="1">Secreted</location>
        <location evidence="1">Extracellular space</location>
        <location evidence="1">Extracellular matrix</location>
    </subcellularLocation>
</comment>
<dbReference type="SMART" id="SM00216">
    <property type="entry name" value="VWD"/>
    <property type="match status" value="4"/>
</dbReference>
<feature type="domain" description="VWFD" evidence="18">
    <location>
        <begin position="911"/>
        <end position="1082"/>
    </location>
</feature>
<dbReference type="Pfam" id="PF01826">
    <property type="entry name" value="TIL"/>
    <property type="match status" value="3"/>
</dbReference>
<keyword evidence="12" id="KW-0325">Glycoprotein</keyword>
<dbReference type="SMART" id="SM00214">
    <property type="entry name" value="VWC"/>
    <property type="match status" value="6"/>
</dbReference>
<feature type="disulfide bond" evidence="14">
    <location>
        <begin position="2794"/>
        <end position="2848"/>
    </location>
</feature>
<comment type="caution">
    <text evidence="19">The sequence shown here is derived from an EMBL/GenBank/DDBJ whole genome shotgun (WGS) entry which is preliminary data.</text>
</comment>
<evidence type="ECO:0000256" key="7">
    <source>
        <dbReference type="ARBA" id="ARBA00022729"/>
    </source>
</evidence>
<dbReference type="CDD" id="cd19941">
    <property type="entry name" value="TIL"/>
    <property type="match status" value="4"/>
</dbReference>
<comment type="subunit">
    <text evidence="13">Multimeric. Interacts with F8.</text>
</comment>
<accession>A0A9Q0XWI3</accession>
<evidence type="ECO:0000256" key="9">
    <source>
        <dbReference type="ARBA" id="ARBA00022889"/>
    </source>
</evidence>
<evidence type="ECO:0000256" key="4">
    <source>
        <dbReference type="ARBA" id="ARBA00022530"/>
    </source>
</evidence>
<dbReference type="InterPro" id="IPR002035">
    <property type="entry name" value="VWF_A"/>
</dbReference>
<dbReference type="PROSITE" id="PS01185">
    <property type="entry name" value="CTCK_1"/>
    <property type="match status" value="1"/>
</dbReference>
<evidence type="ECO:0000256" key="10">
    <source>
        <dbReference type="ARBA" id="ARBA00023084"/>
    </source>
</evidence>
<keyword evidence="4" id="KW-0272">Extracellular matrix</keyword>
<dbReference type="Pfam" id="PF25962">
    <property type="entry name" value="TIL_OTOGL_Mucin"/>
    <property type="match status" value="1"/>
</dbReference>
<keyword evidence="5" id="KW-0165">Cleavage on pair of basic residues</keyword>
<dbReference type="CDD" id="cd01450">
    <property type="entry name" value="vWFA_subfamily_ECM"/>
    <property type="match status" value="3"/>
</dbReference>
<evidence type="ECO:0000256" key="8">
    <source>
        <dbReference type="ARBA" id="ARBA00022737"/>
    </source>
</evidence>
<dbReference type="InterPro" id="IPR001007">
    <property type="entry name" value="VWF_dom"/>
</dbReference>
<dbReference type="FunFam" id="2.10.25.10:FF:000444">
    <property type="entry name" value="von Willebrand factor"/>
    <property type="match status" value="1"/>
</dbReference>
<dbReference type="GO" id="GO:0031589">
    <property type="term" value="P:cell-substrate adhesion"/>
    <property type="evidence" value="ECO:0007669"/>
    <property type="project" value="TreeGrafter"/>
</dbReference>
<dbReference type="SUPFAM" id="SSF57603">
    <property type="entry name" value="FnI-like domain"/>
    <property type="match status" value="1"/>
</dbReference>
<dbReference type="Pfam" id="PF00092">
    <property type="entry name" value="VWA"/>
    <property type="match status" value="3"/>
</dbReference>
<dbReference type="Pfam" id="PF08742">
    <property type="entry name" value="C8"/>
    <property type="match status" value="4"/>
</dbReference>
<dbReference type="SUPFAM" id="SSF57567">
    <property type="entry name" value="Serine protease inhibitors"/>
    <property type="match status" value="5"/>
</dbReference>
<evidence type="ECO:0000256" key="13">
    <source>
        <dbReference type="ARBA" id="ARBA00025858"/>
    </source>
</evidence>
<dbReference type="InterPro" id="IPR058753">
    <property type="entry name" value="TIL_OTOGL_Mucin"/>
</dbReference>
<dbReference type="PROSITE" id="PS01225">
    <property type="entry name" value="CTCK_2"/>
    <property type="match status" value="1"/>
</dbReference>
<feature type="domain" description="VWFD" evidence="18">
    <location>
        <begin position="1989"/>
        <end position="2165"/>
    </location>
</feature>
<dbReference type="EMBL" id="JAPFRF010000006">
    <property type="protein sequence ID" value="KAJ7329232.1"/>
    <property type="molecule type" value="Genomic_DNA"/>
</dbReference>
<name>A0A9Q0XWI3_9SAUR</name>
<keyword evidence="11 14" id="KW-1015">Disulfide bond</keyword>
<protein>
    <recommendedName>
        <fullName evidence="2">von Willebrand factor</fullName>
    </recommendedName>
</protein>
<feature type="disulfide bond" evidence="14">
    <location>
        <begin position="2798"/>
        <end position="2850"/>
    </location>
</feature>
<dbReference type="FunFam" id="2.10.25.10:FF:000284">
    <property type="entry name" value="von Willebrand factor"/>
    <property type="match status" value="1"/>
</dbReference>
<dbReference type="InterPro" id="IPR050780">
    <property type="entry name" value="Mucin_vWF_Thrombospondin_sf"/>
</dbReference>
<dbReference type="Pfam" id="PF23244">
    <property type="entry name" value="VWF"/>
    <property type="match status" value="1"/>
</dbReference>
<evidence type="ECO:0000256" key="14">
    <source>
        <dbReference type="PROSITE-ProRule" id="PRU00039"/>
    </source>
</evidence>
<evidence type="ECO:0000259" key="18">
    <source>
        <dbReference type="PROSITE" id="PS51233"/>
    </source>
</evidence>
<reference evidence="19" key="1">
    <citation type="journal article" date="2023" name="DNA Res.">
        <title>Chromosome-level genome assembly of Phrynocephalus forsythii using third-generation DNA sequencing and Hi-C analysis.</title>
        <authorList>
            <person name="Qi Y."/>
            <person name="Zhao W."/>
            <person name="Zhao Y."/>
            <person name="Niu C."/>
            <person name="Cao S."/>
            <person name="Zhang Y."/>
        </authorList>
    </citation>
    <scope>NUCLEOTIDE SEQUENCE</scope>
    <source>
        <tissue evidence="19">Muscle</tissue>
    </source>
</reference>
<evidence type="ECO:0000256" key="1">
    <source>
        <dbReference type="ARBA" id="ARBA00004498"/>
    </source>
</evidence>
<dbReference type="InterPro" id="IPR036465">
    <property type="entry name" value="vWFA_dom_sf"/>
</dbReference>
<evidence type="ECO:0000313" key="20">
    <source>
        <dbReference type="Proteomes" id="UP001142489"/>
    </source>
</evidence>
<dbReference type="InterPro" id="IPR006207">
    <property type="entry name" value="Cys_knot_C"/>
</dbReference>
<dbReference type="InterPro" id="IPR002919">
    <property type="entry name" value="TIL_dom"/>
</dbReference>
<dbReference type="PANTHER" id="PTHR11339:SF361">
    <property type="entry name" value="VON WILLEBRAND FACTOR"/>
    <property type="match status" value="1"/>
</dbReference>
<feature type="domain" description="CTCK" evidence="15">
    <location>
        <begin position="2768"/>
        <end position="2856"/>
    </location>
</feature>
<feature type="domain" description="VWFA" evidence="17">
    <location>
        <begin position="1731"/>
        <end position="1912"/>
    </location>
</feature>
<dbReference type="InterPro" id="IPR036084">
    <property type="entry name" value="Ser_inhib-like_sf"/>
</dbReference>
<feature type="domain" description="VWFA" evidence="17">
    <location>
        <begin position="1320"/>
        <end position="1492"/>
    </location>
</feature>
<evidence type="ECO:0000256" key="2">
    <source>
        <dbReference type="ARBA" id="ARBA00016619"/>
    </source>
</evidence>
<keyword evidence="8" id="KW-0677">Repeat</keyword>
<dbReference type="GO" id="GO:0007596">
    <property type="term" value="P:blood coagulation"/>
    <property type="evidence" value="ECO:0007669"/>
    <property type="project" value="UniProtKB-KW"/>
</dbReference>
<dbReference type="InterPro" id="IPR001846">
    <property type="entry name" value="VWF_type-D"/>
</dbReference>
<dbReference type="SMART" id="SM00327">
    <property type="entry name" value="VWA"/>
    <property type="match status" value="3"/>
</dbReference>
<dbReference type="PROSITE" id="PS51233">
    <property type="entry name" value="VWFD"/>
    <property type="match status" value="4"/>
</dbReference>
<dbReference type="Proteomes" id="UP001142489">
    <property type="component" value="Unassembled WGS sequence"/>
</dbReference>